<dbReference type="AlphaFoldDB" id="A0A495M7H8"/>
<dbReference type="OrthoDB" id="1443991at2"/>
<evidence type="ECO:0000313" key="2">
    <source>
        <dbReference type="EMBL" id="RKS21951.1"/>
    </source>
</evidence>
<evidence type="ECO:0000256" key="1">
    <source>
        <dbReference type="SAM" id="SignalP"/>
    </source>
</evidence>
<feature type="chain" id="PRO_5019732195" evidence="1">
    <location>
        <begin position="19"/>
        <end position="210"/>
    </location>
</feature>
<protein>
    <submittedName>
        <fullName evidence="2">Uncharacterized protein</fullName>
    </submittedName>
</protein>
<dbReference type="EMBL" id="RBLC01000003">
    <property type="protein sequence ID" value="RKS21951.1"/>
    <property type="molecule type" value="Genomic_DNA"/>
</dbReference>
<sequence>MKNSFSLIFCLIAMASYSQNTLNAGGWSTSGPGSYTRITATNNLDQKVYSIQNTIHMDDAILEFEIIADGVTIPTKIYEGGVVAVEGKSIFIRQTKPGKQIKGNWKTIQQPETAATVIPWVGYPSLNKEILVASLKTEQEFIIEIHGSLDCNDAAFQVFIDNVPVKDSSNNTLTFWNGSSLIGKGKLVVVKVSGSCTGSKIISGYLKLKA</sequence>
<gene>
    <name evidence="2" type="ORF">CLV94_2586</name>
</gene>
<dbReference type="Proteomes" id="UP000277579">
    <property type="component" value="Unassembled WGS sequence"/>
</dbReference>
<reference evidence="2 3" key="1">
    <citation type="submission" date="2018-10" db="EMBL/GenBank/DDBJ databases">
        <title>Genomic Encyclopedia of Archaeal and Bacterial Type Strains, Phase II (KMG-II): from individual species to whole genera.</title>
        <authorList>
            <person name="Goeker M."/>
        </authorList>
    </citation>
    <scope>NUCLEOTIDE SEQUENCE [LARGE SCALE GENOMIC DNA]</scope>
    <source>
        <strain evidence="2 3">DSM 29537</strain>
    </source>
</reference>
<evidence type="ECO:0000313" key="3">
    <source>
        <dbReference type="Proteomes" id="UP000277579"/>
    </source>
</evidence>
<keyword evidence="3" id="KW-1185">Reference proteome</keyword>
<feature type="signal peptide" evidence="1">
    <location>
        <begin position="1"/>
        <end position="18"/>
    </location>
</feature>
<dbReference type="RefSeq" id="WP_147406626.1">
    <property type="nucleotide sequence ID" value="NZ_RBLC01000003.1"/>
</dbReference>
<comment type="caution">
    <text evidence="2">The sequence shown here is derived from an EMBL/GenBank/DDBJ whole genome shotgun (WGS) entry which is preliminary data.</text>
</comment>
<proteinExistence type="predicted"/>
<organism evidence="2 3">
    <name type="scientific">Flavobacterium endophyticum</name>
    <dbReference type="NCBI Taxonomy" id="1540163"/>
    <lineage>
        <taxon>Bacteria</taxon>
        <taxon>Pseudomonadati</taxon>
        <taxon>Bacteroidota</taxon>
        <taxon>Flavobacteriia</taxon>
        <taxon>Flavobacteriales</taxon>
        <taxon>Flavobacteriaceae</taxon>
        <taxon>Flavobacterium</taxon>
    </lineage>
</organism>
<accession>A0A495M7H8</accession>
<keyword evidence="1" id="KW-0732">Signal</keyword>
<name>A0A495M7H8_9FLAO</name>